<feature type="domain" description="CAAX prenyl protease 2/Lysostaphin resistance protein A-like" evidence="2">
    <location>
        <begin position="140"/>
        <end position="224"/>
    </location>
</feature>
<dbReference type="PANTHER" id="PTHR36435">
    <property type="entry name" value="SLR1288 PROTEIN"/>
    <property type="match status" value="1"/>
</dbReference>
<dbReference type="InterPro" id="IPR003675">
    <property type="entry name" value="Rce1/LyrA-like_dom"/>
</dbReference>
<evidence type="ECO:0000259" key="2">
    <source>
        <dbReference type="Pfam" id="PF02517"/>
    </source>
</evidence>
<keyword evidence="1" id="KW-0812">Transmembrane</keyword>
<keyword evidence="4" id="KW-1185">Reference proteome</keyword>
<evidence type="ECO:0000256" key="1">
    <source>
        <dbReference type="SAM" id="Phobius"/>
    </source>
</evidence>
<gene>
    <name evidence="3" type="ORF">PN457_06865</name>
</gene>
<dbReference type="RefSeq" id="WP_271732234.1">
    <property type="nucleotide sequence ID" value="NZ_JANQDP010000086.1"/>
</dbReference>
<reference evidence="3 4" key="1">
    <citation type="submission" date="2023-01" db="EMBL/GenBank/DDBJ databases">
        <title>Genomes from the Australian National Cyanobacteria Reference Collection.</title>
        <authorList>
            <person name="Willis A."/>
            <person name="Lee E.M.F."/>
        </authorList>
    </citation>
    <scope>NUCLEOTIDE SEQUENCE [LARGE SCALE GENOMIC DNA]</scope>
    <source>
        <strain evidence="3 4">CS-1033</strain>
    </source>
</reference>
<dbReference type="PANTHER" id="PTHR36435:SF1">
    <property type="entry name" value="CAAX AMINO TERMINAL PROTEASE FAMILY PROTEIN"/>
    <property type="match status" value="1"/>
</dbReference>
<feature type="transmembrane region" description="Helical" evidence="1">
    <location>
        <begin position="85"/>
        <end position="113"/>
    </location>
</feature>
<accession>A0ABT5ARQ1</accession>
<feature type="transmembrane region" description="Helical" evidence="1">
    <location>
        <begin position="249"/>
        <end position="269"/>
    </location>
</feature>
<comment type="caution">
    <text evidence="3">The sequence shown here is derived from an EMBL/GenBank/DDBJ whole genome shotgun (WGS) entry which is preliminary data.</text>
</comment>
<organism evidence="3 4">
    <name type="scientific">Anabaenopsis arnoldii</name>
    <dbReference type="NCBI Taxonomy" id="2152938"/>
    <lineage>
        <taxon>Bacteria</taxon>
        <taxon>Bacillati</taxon>
        <taxon>Cyanobacteriota</taxon>
        <taxon>Cyanophyceae</taxon>
        <taxon>Nostocales</taxon>
        <taxon>Nodulariaceae</taxon>
        <taxon>Anabaenopsis</taxon>
    </lineage>
</organism>
<proteinExistence type="predicted"/>
<protein>
    <submittedName>
        <fullName evidence="3">Type II CAAX endopeptidase family protein</fullName>
    </submittedName>
</protein>
<evidence type="ECO:0000313" key="4">
    <source>
        <dbReference type="Proteomes" id="UP001212499"/>
    </source>
</evidence>
<dbReference type="Pfam" id="PF02517">
    <property type="entry name" value="Rce1-like"/>
    <property type="match status" value="1"/>
</dbReference>
<sequence>MIHNPFSRVRVRYLFAKGLLVSLLSGICLGYVQGINGLTLNNQVVVLVLYILIFGLLCLWIFADFNRLGINLRYVVGILPSNYKWLPTVGLVILVIVFSLSAYLVSFSLLSWFAPSLIEELLRQVASNASAHSSAPLLDNLLSAIAIIVVAPIAEEFIFRGVILQRWATKWGIRTALIVSSVLFGILHPNFLGLSMFGFVMGVLYIKTRTLIVPIACHGLNNLLALTAGFFSNQPQTTSSLDNLEQLRSGWWVGVLLMLISLPGLIRFLSRNWPRQNAPTPYLINASQANT</sequence>
<keyword evidence="1" id="KW-0472">Membrane</keyword>
<feature type="transmembrane region" description="Helical" evidence="1">
    <location>
        <begin position="44"/>
        <end position="65"/>
    </location>
</feature>
<dbReference type="Proteomes" id="UP001212499">
    <property type="component" value="Unassembled WGS sequence"/>
</dbReference>
<dbReference type="EMBL" id="JAQMUH010000085">
    <property type="protein sequence ID" value="MDB9539383.1"/>
    <property type="molecule type" value="Genomic_DNA"/>
</dbReference>
<feature type="transmembrane region" description="Helical" evidence="1">
    <location>
        <begin position="141"/>
        <end position="163"/>
    </location>
</feature>
<keyword evidence="1" id="KW-1133">Transmembrane helix</keyword>
<evidence type="ECO:0000313" key="3">
    <source>
        <dbReference type="EMBL" id="MDB9539383.1"/>
    </source>
</evidence>
<name>A0ABT5ARQ1_9CYAN</name>
<feature type="transmembrane region" description="Helical" evidence="1">
    <location>
        <begin position="175"/>
        <end position="206"/>
    </location>
</feature>
<dbReference type="InterPro" id="IPR052710">
    <property type="entry name" value="CAAX_protease"/>
</dbReference>